<protein>
    <recommendedName>
        <fullName evidence="1">1-phosphatidylinositol-4-phosphate 5-kinase</fullName>
        <ecNumber evidence="1">2.7.1.68</ecNumber>
    </recommendedName>
</protein>
<dbReference type="SUPFAM" id="SSF82185">
    <property type="entry name" value="Histone H3 K4-specific methyltransferase SET7/9 N-terminal domain"/>
    <property type="match status" value="2"/>
</dbReference>
<accession>A0A1Y1I4V0</accession>
<dbReference type="CDD" id="cd17302">
    <property type="entry name" value="PIPKc_AtPIP5K_like"/>
    <property type="match status" value="1"/>
</dbReference>
<organism evidence="6 7">
    <name type="scientific">Klebsormidium nitens</name>
    <name type="common">Green alga</name>
    <name type="synonym">Ulothrix nitens</name>
    <dbReference type="NCBI Taxonomy" id="105231"/>
    <lineage>
        <taxon>Eukaryota</taxon>
        <taxon>Viridiplantae</taxon>
        <taxon>Streptophyta</taxon>
        <taxon>Klebsormidiophyceae</taxon>
        <taxon>Klebsormidiales</taxon>
        <taxon>Klebsormidiaceae</taxon>
        <taxon>Klebsormidium</taxon>
    </lineage>
</organism>
<keyword evidence="3" id="KW-0808">Transferase</keyword>
<dbReference type="SMART" id="SM00330">
    <property type="entry name" value="PIPKc"/>
    <property type="match status" value="1"/>
</dbReference>
<feature type="region of interest" description="Disordered" evidence="4">
    <location>
        <begin position="1"/>
        <end position="45"/>
    </location>
</feature>
<proteinExistence type="predicted"/>
<dbReference type="InterPro" id="IPR023610">
    <property type="entry name" value="PInositol-4/5-P-5/4-kinase"/>
</dbReference>
<keyword evidence="3 6" id="KW-0418">Kinase</keyword>
<evidence type="ECO:0000313" key="6">
    <source>
        <dbReference type="EMBL" id="GAQ85523.1"/>
    </source>
</evidence>
<dbReference type="Gene3D" id="3.30.800.10">
    <property type="entry name" value="Phosphatidylinositol Phosphate Kinase II Beta"/>
    <property type="match status" value="1"/>
</dbReference>
<dbReference type="PANTHER" id="PTHR23086:SF8">
    <property type="entry name" value="PHOSPHATIDYLINOSITOL 5-PHOSPHATE 4-KINASE, ISOFORM A"/>
    <property type="match status" value="1"/>
</dbReference>
<reference evidence="6 7" key="1">
    <citation type="journal article" date="2014" name="Nat. Commun.">
        <title>Klebsormidium flaccidum genome reveals primary factors for plant terrestrial adaptation.</title>
        <authorList>
            <person name="Hori K."/>
            <person name="Maruyama F."/>
            <person name="Fujisawa T."/>
            <person name="Togashi T."/>
            <person name="Yamamoto N."/>
            <person name="Seo M."/>
            <person name="Sato S."/>
            <person name="Yamada T."/>
            <person name="Mori H."/>
            <person name="Tajima N."/>
            <person name="Moriyama T."/>
            <person name="Ikeuchi M."/>
            <person name="Watanabe M."/>
            <person name="Wada H."/>
            <person name="Kobayashi K."/>
            <person name="Saito M."/>
            <person name="Masuda T."/>
            <person name="Sasaki-Sekimoto Y."/>
            <person name="Mashiguchi K."/>
            <person name="Awai K."/>
            <person name="Shimojima M."/>
            <person name="Masuda S."/>
            <person name="Iwai M."/>
            <person name="Nobusawa T."/>
            <person name="Narise T."/>
            <person name="Kondo S."/>
            <person name="Saito H."/>
            <person name="Sato R."/>
            <person name="Murakawa M."/>
            <person name="Ihara Y."/>
            <person name="Oshima-Yamada Y."/>
            <person name="Ohtaka K."/>
            <person name="Satoh M."/>
            <person name="Sonobe K."/>
            <person name="Ishii M."/>
            <person name="Ohtani R."/>
            <person name="Kanamori-Sato M."/>
            <person name="Honoki R."/>
            <person name="Miyazaki D."/>
            <person name="Mochizuki H."/>
            <person name="Umetsu J."/>
            <person name="Higashi K."/>
            <person name="Shibata D."/>
            <person name="Kamiya Y."/>
            <person name="Sato N."/>
            <person name="Nakamura Y."/>
            <person name="Tabata S."/>
            <person name="Ida S."/>
            <person name="Kurokawa K."/>
            <person name="Ohta H."/>
        </authorList>
    </citation>
    <scope>NUCLEOTIDE SEQUENCE [LARGE SCALE GENOMIC DNA]</scope>
    <source>
        <strain evidence="6 7">NIES-2285</strain>
    </source>
</reference>
<dbReference type="OMA" id="EEDIMNC"/>
<evidence type="ECO:0000259" key="5">
    <source>
        <dbReference type="PROSITE" id="PS51455"/>
    </source>
</evidence>
<evidence type="ECO:0000256" key="2">
    <source>
        <dbReference type="ARBA" id="ARBA00022737"/>
    </source>
</evidence>
<dbReference type="Pfam" id="PF01504">
    <property type="entry name" value="PIP5K"/>
    <property type="match status" value="1"/>
</dbReference>
<evidence type="ECO:0000256" key="3">
    <source>
        <dbReference type="PROSITE-ProRule" id="PRU00781"/>
    </source>
</evidence>
<feature type="compositionally biased region" description="Polar residues" evidence="4">
    <location>
        <begin position="435"/>
        <end position="467"/>
    </location>
</feature>
<evidence type="ECO:0000256" key="4">
    <source>
        <dbReference type="SAM" id="MobiDB-lite"/>
    </source>
</evidence>
<dbReference type="InterPro" id="IPR027484">
    <property type="entry name" value="PInositol-4-P-5-kinase_N"/>
</dbReference>
<dbReference type="GO" id="GO:0046854">
    <property type="term" value="P:phosphatidylinositol phosphate biosynthetic process"/>
    <property type="evidence" value="ECO:0000318"/>
    <property type="project" value="GO_Central"/>
</dbReference>
<dbReference type="PROSITE" id="PS51455">
    <property type="entry name" value="PIPK"/>
    <property type="match status" value="1"/>
</dbReference>
<feature type="compositionally biased region" description="Basic and acidic residues" evidence="4">
    <location>
        <begin position="251"/>
        <end position="261"/>
    </location>
</feature>
<dbReference type="GO" id="GO:0005524">
    <property type="term" value="F:ATP binding"/>
    <property type="evidence" value="ECO:0007669"/>
    <property type="project" value="UniProtKB-UniRule"/>
</dbReference>
<keyword evidence="3" id="KW-0067">ATP-binding</keyword>
<dbReference type="InterPro" id="IPR003409">
    <property type="entry name" value="MORN"/>
</dbReference>
<keyword evidence="2" id="KW-0677">Repeat</keyword>
<evidence type="ECO:0000313" key="7">
    <source>
        <dbReference type="Proteomes" id="UP000054558"/>
    </source>
</evidence>
<dbReference type="Proteomes" id="UP000054558">
    <property type="component" value="Unassembled WGS sequence"/>
</dbReference>
<dbReference type="InterPro" id="IPR002498">
    <property type="entry name" value="PInositol-4-P-4/5-kinase_core"/>
</dbReference>
<feature type="region of interest" description="Disordered" evidence="4">
    <location>
        <begin position="240"/>
        <end position="527"/>
    </location>
</feature>
<dbReference type="Gene3D" id="2.20.110.10">
    <property type="entry name" value="Histone H3 K4-specific methyltransferase SET7/9 N-terminal domain"/>
    <property type="match status" value="3"/>
</dbReference>
<dbReference type="EMBL" id="DF237188">
    <property type="protein sequence ID" value="GAQ85523.1"/>
    <property type="molecule type" value="Genomic_DNA"/>
</dbReference>
<evidence type="ECO:0000256" key="1">
    <source>
        <dbReference type="ARBA" id="ARBA00012172"/>
    </source>
</evidence>
<dbReference type="GO" id="GO:0016308">
    <property type="term" value="F:1-phosphatidylinositol-4-phosphate 5-kinase activity"/>
    <property type="evidence" value="ECO:0000318"/>
    <property type="project" value="GO_Central"/>
</dbReference>
<dbReference type="PANTHER" id="PTHR23086">
    <property type="entry name" value="PHOSPHATIDYLINOSITOL-4-PHOSPHATE 5-KINASE"/>
    <property type="match status" value="1"/>
</dbReference>
<sequence>MSGVQPTDDDPPATPAEETASPSISPTSSIVRYGERGHSRTSSWGSVRTTVVSKQFPNGDSYTGDVAAGVPHGKGRYMWREGSSYDGDWSAGKKHGKGMFQWPSQAVYEGDWMGGVMEGWGTYRSPNGESYRGSWHLNQKHGLGKKKYANGDVYDGLWQNGAFEGPGRYIWANGNSYSGNWRGGKMDGRGIFVWANRDRYDGEWAGGRENGKGVFTWADGAVFEGSWLNGLRHGRGVYYPPGALRSRKGSRKDLMPPRVPEETPTSSGDFGAGGQAESEDGGASSHEQQAAGNGMDEGKGDSIESGEEQARTGANESQASDEAATKAAGSSLPEDSPGQDGEAEGNAPKLRSAKVTSFSDWNAARTPLVGVSEASHPAGIPEAPPPGDKTIISSPPPASHRRSISADGNSFSFPREGSEPLPEDGRFLTAASPFGSRNSALGLTYDSDTTLSESSFGDSQSGASTPVYSPLVPRSRLASQRPPVPRPGDGLARDLFGQSSGSSSGVQNGTTIENGSGHATPEEDSANRRLSGMHAGAAARQSVDMTLARNFGGGRGEGGVRRVVVREYVEGKLVSEEEQAMPEAEPRGERVKRHSRRGTREVKRPGETIFKGHRSYDLMLNLQTGIRYTVGKITPEKFREIRPSDFKAQMSQRFPPNGSSTTPPHRSHDFKWKDYCPMVFRHLRDLFGTDAADYMMSLTGSDALRELSSPGKSGSVFYLSHDDRFLIKTMRKTEMHVLLNMLPAYYQHVRTHDNTLLTKFFGLHRIKPAHGRKVRFMVMGNMFHTDLRIDARFDLKGSSHGRATDPAARDAATTLKDLDLDMAFKLEEGWRERLARQLAQDCDFLQKLHIMDYSLLLGVHYRDIKHESQLSTLTEESAGGVSTFSAVTVDDGEEEVSTLTQRGGAFTRLGTRGAAPRLPYGMNGHVIAAMAPDRTDTLRPVLGSRGGTDALAYSFGRSRVQLGVNMAATALPKNERQDSAASQGGARDVVLYFGIIDILQEWDVSKRVEHTYKSLKFGDSQAMSAVDPRTYSQRFQDYIGTLFL</sequence>
<dbReference type="GO" id="GO:0005886">
    <property type="term" value="C:plasma membrane"/>
    <property type="evidence" value="ECO:0000318"/>
    <property type="project" value="GO_Central"/>
</dbReference>
<feature type="compositionally biased region" description="Low complexity" evidence="4">
    <location>
        <begin position="15"/>
        <end position="30"/>
    </location>
</feature>
<dbReference type="InterPro" id="IPR027483">
    <property type="entry name" value="PInositol-4-P-4/5-kinase_C_sf"/>
</dbReference>
<keyword evidence="3" id="KW-0547">Nucleotide-binding</keyword>
<gene>
    <name evidence="6" type="ORF">KFL_002390150</name>
</gene>
<keyword evidence="7" id="KW-1185">Reference proteome</keyword>
<feature type="region of interest" description="Disordered" evidence="4">
    <location>
        <begin position="577"/>
        <end position="600"/>
    </location>
</feature>
<feature type="domain" description="PIPK" evidence="5">
    <location>
        <begin position="612"/>
        <end position="1043"/>
    </location>
</feature>
<dbReference type="STRING" id="105231.A0A1Y1I4V0"/>
<dbReference type="SMART" id="SM00698">
    <property type="entry name" value="MORN"/>
    <property type="match status" value="8"/>
</dbReference>
<name>A0A1Y1I4V0_KLENI</name>
<dbReference type="SUPFAM" id="SSF56104">
    <property type="entry name" value="SAICAR synthase-like"/>
    <property type="match status" value="1"/>
</dbReference>
<dbReference type="Gene3D" id="3.30.810.10">
    <property type="entry name" value="2-Layer Sandwich"/>
    <property type="match status" value="1"/>
</dbReference>
<dbReference type="Pfam" id="PF02493">
    <property type="entry name" value="MORN"/>
    <property type="match status" value="8"/>
</dbReference>
<dbReference type="EC" id="2.7.1.68" evidence="1"/>
<dbReference type="OrthoDB" id="70770at2759"/>
<dbReference type="AlphaFoldDB" id="A0A1Y1I4V0"/>